<evidence type="ECO:0000313" key="3">
    <source>
        <dbReference type="Proteomes" id="UP000613030"/>
    </source>
</evidence>
<dbReference type="EMBL" id="JAERRB010000005">
    <property type="protein sequence ID" value="MBL0742700.1"/>
    <property type="molecule type" value="Genomic_DNA"/>
</dbReference>
<evidence type="ECO:0008006" key="4">
    <source>
        <dbReference type="Google" id="ProtNLM"/>
    </source>
</evidence>
<organism evidence="2 3">
    <name type="scientific">Chryseolinea lacunae</name>
    <dbReference type="NCBI Taxonomy" id="2801331"/>
    <lineage>
        <taxon>Bacteria</taxon>
        <taxon>Pseudomonadati</taxon>
        <taxon>Bacteroidota</taxon>
        <taxon>Cytophagia</taxon>
        <taxon>Cytophagales</taxon>
        <taxon>Fulvivirgaceae</taxon>
        <taxon>Chryseolinea</taxon>
    </lineage>
</organism>
<protein>
    <recommendedName>
        <fullName evidence="4">Phosphate ABC transporter substrate-binding protein</fullName>
    </recommendedName>
</protein>
<evidence type="ECO:0000313" key="2">
    <source>
        <dbReference type="EMBL" id="MBL0742700.1"/>
    </source>
</evidence>
<evidence type="ECO:0000256" key="1">
    <source>
        <dbReference type="SAM" id="SignalP"/>
    </source>
</evidence>
<feature type="chain" id="PRO_5046737701" description="Phosphate ABC transporter substrate-binding protein" evidence="1">
    <location>
        <begin position="20"/>
        <end position="331"/>
    </location>
</feature>
<reference evidence="2 3" key="1">
    <citation type="submission" date="2021-01" db="EMBL/GenBank/DDBJ databases">
        <title>Chryseolinea sp. Jin1 Genome sequencing and assembly.</title>
        <authorList>
            <person name="Kim I."/>
        </authorList>
    </citation>
    <scope>NUCLEOTIDE SEQUENCE [LARGE SCALE GENOMIC DNA]</scope>
    <source>
        <strain evidence="2 3">Jin1</strain>
    </source>
</reference>
<sequence length="331" mass="36034">MKKTIAFLLLLASASLAVAQSTESGIVKIRGTRLAYPLVNKWIEEFKKEYPQINVSIAPNAPADSIDFTIAAYALTSKDLENNRRGVAITRYVQLPVANSKRADLAQWQARGFSESDFKSLYFSPTPPNFFASTQAPSPITVYTRDKPACAAKTFAAHFGNDPKAIQGTGVKGDDQDLASAVKNDPNGVSFNNLGFIYDVKTRKVVDGLAVIPLDLNENGKVDKDEQVYATLDNVIGYVEKTNNAKFVDERVNVLFNKTSPNTAAGIFLNWVLTKGQTFNHASGFLTLNEKVLQEQRTIAAATFKAISVSSCEGADALMKTRSARKAPAQP</sequence>
<accession>A0ABS1KTL9</accession>
<proteinExistence type="predicted"/>
<dbReference type="Proteomes" id="UP000613030">
    <property type="component" value="Unassembled WGS sequence"/>
</dbReference>
<name>A0ABS1KTL9_9BACT</name>
<dbReference type="Gene3D" id="3.40.190.10">
    <property type="entry name" value="Periplasmic binding protein-like II"/>
    <property type="match status" value="2"/>
</dbReference>
<comment type="caution">
    <text evidence="2">The sequence shown here is derived from an EMBL/GenBank/DDBJ whole genome shotgun (WGS) entry which is preliminary data.</text>
</comment>
<dbReference type="SUPFAM" id="SSF53850">
    <property type="entry name" value="Periplasmic binding protein-like II"/>
    <property type="match status" value="1"/>
</dbReference>
<keyword evidence="3" id="KW-1185">Reference proteome</keyword>
<gene>
    <name evidence="2" type="ORF">JI741_15850</name>
</gene>
<dbReference type="RefSeq" id="WP_202011213.1">
    <property type="nucleotide sequence ID" value="NZ_JAERRB010000005.1"/>
</dbReference>
<feature type="signal peptide" evidence="1">
    <location>
        <begin position="1"/>
        <end position="19"/>
    </location>
</feature>
<keyword evidence="1" id="KW-0732">Signal</keyword>